<evidence type="ECO:0000259" key="6">
    <source>
        <dbReference type="PROSITE" id="PS51007"/>
    </source>
</evidence>
<sequence>MASDNNVSQKEDDIGRVAMKWRVWLAVIVIIVAAAGVGLMLAPIGEDRPDITVSGNVEQGEHLLQVAGCYACHTRTEDDSASAFAGGHELETAFGSFYAPNITSSDSHGIGDWNLRDFEKALRQGVSPDGHAYYPAFPFLSYRSLTDEDVAHLYAALMASEPVDEEATPHQLRFPFNIRLGLKPWRWLFATTRSLNIDQSTEVGRGRYLVDAVAHCGECHNPRNSLGAFIPPYMGGNDQLPGGNWAPPIHGRALSQMDWNELDLMYFLADGMLPDGDFVGGSMVEVIDYGTVYLSESDRRAMAEYLFSLQ</sequence>
<evidence type="ECO:0000313" key="8">
    <source>
        <dbReference type="Proteomes" id="UP000005953"/>
    </source>
</evidence>
<dbReference type="Proteomes" id="UP000005953">
    <property type="component" value="Unassembled WGS sequence"/>
</dbReference>
<evidence type="ECO:0000256" key="3">
    <source>
        <dbReference type="ARBA" id="ARBA00023004"/>
    </source>
</evidence>
<reference evidence="7 8" key="1">
    <citation type="submission" date="2006-02" db="EMBL/GenBank/DDBJ databases">
        <authorList>
            <person name="Pinhassi J."/>
            <person name="Pedros-Alio C."/>
            <person name="Ferriera S."/>
            <person name="Johnson J."/>
            <person name="Kravitz S."/>
            <person name="Halpern A."/>
            <person name="Remington K."/>
            <person name="Beeson K."/>
            <person name="Tran B."/>
            <person name="Rogers Y.-H."/>
            <person name="Friedman R."/>
            <person name="Venter J.C."/>
        </authorList>
    </citation>
    <scope>NUCLEOTIDE SEQUENCE [LARGE SCALE GENOMIC DNA]</scope>
    <source>
        <strain evidence="7 8">MED297</strain>
    </source>
</reference>
<dbReference type="EMBL" id="AAOE01000001">
    <property type="protein sequence ID" value="EAR11394.1"/>
    <property type="molecule type" value="Genomic_DNA"/>
</dbReference>
<dbReference type="Gene3D" id="1.10.760.10">
    <property type="entry name" value="Cytochrome c-like domain"/>
    <property type="match status" value="1"/>
</dbReference>
<gene>
    <name evidence="7" type="ORF">MED297_20942</name>
</gene>
<name>A4B9U3_9GAMM</name>
<dbReference type="SUPFAM" id="SSF46626">
    <property type="entry name" value="Cytochrome c"/>
    <property type="match status" value="2"/>
</dbReference>
<keyword evidence="1 4" id="KW-0349">Heme</keyword>
<keyword evidence="5" id="KW-0472">Membrane</keyword>
<dbReference type="InterPro" id="IPR009056">
    <property type="entry name" value="Cyt_c-like_dom"/>
</dbReference>
<evidence type="ECO:0000256" key="2">
    <source>
        <dbReference type="ARBA" id="ARBA00022723"/>
    </source>
</evidence>
<keyword evidence="3 4" id="KW-0408">Iron</keyword>
<dbReference type="InterPro" id="IPR051459">
    <property type="entry name" value="Cytochrome_c-type_DH"/>
</dbReference>
<feature type="domain" description="Cytochrome c" evidence="6">
    <location>
        <begin position="201"/>
        <end position="310"/>
    </location>
</feature>
<accession>A4B9U3</accession>
<dbReference type="InterPro" id="IPR036909">
    <property type="entry name" value="Cyt_c-like_dom_sf"/>
</dbReference>
<evidence type="ECO:0000256" key="1">
    <source>
        <dbReference type="ARBA" id="ARBA00022617"/>
    </source>
</evidence>
<evidence type="ECO:0000256" key="5">
    <source>
        <dbReference type="SAM" id="Phobius"/>
    </source>
</evidence>
<organism evidence="7 8">
    <name type="scientific">Reinekea blandensis MED297</name>
    <dbReference type="NCBI Taxonomy" id="314283"/>
    <lineage>
        <taxon>Bacteria</taxon>
        <taxon>Pseudomonadati</taxon>
        <taxon>Pseudomonadota</taxon>
        <taxon>Gammaproteobacteria</taxon>
        <taxon>Oceanospirillales</taxon>
        <taxon>Saccharospirillaceae</taxon>
        <taxon>Reinekea</taxon>
    </lineage>
</organism>
<proteinExistence type="predicted"/>
<keyword evidence="8" id="KW-1185">Reference proteome</keyword>
<protein>
    <submittedName>
        <fullName evidence="7">Diheme cytochrome c-type</fullName>
    </submittedName>
</protein>
<dbReference type="GO" id="GO:0020037">
    <property type="term" value="F:heme binding"/>
    <property type="evidence" value="ECO:0007669"/>
    <property type="project" value="InterPro"/>
</dbReference>
<comment type="caution">
    <text evidence="7">The sequence shown here is derived from an EMBL/GenBank/DDBJ whole genome shotgun (WGS) entry which is preliminary data.</text>
</comment>
<dbReference type="PANTHER" id="PTHR35008:SF8">
    <property type="entry name" value="ALCOHOL DEHYDROGENASE CYTOCHROME C SUBUNIT"/>
    <property type="match status" value="1"/>
</dbReference>
<keyword evidence="5" id="KW-0812">Transmembrane</keyword>
<evidence type="ECO:0000256" key="4">
    <source>
        <dbReference type="PROSITE-ProRule" id="PRU00433"/>
    </source>
</evidence>
<dbReference type="AlphaFoldDB" id="A4B9U3"/>
<evidence type="ECO:0000313" key="7">
    <source>
        <dbReference type="EMBL" id="EAR11394.1"/>
    </source>
</evidence>
<dbReference type="GO" id="GO:0046872">
    <property type="term" value="F:metal ion binding"/>
    <property type="evidence" value="ECO:0007669"/>
    <property type="project" value="UniProtKB-KW"/>
</dbReference>
<dbReference type="PROSITE" id="PS51007">
    <property type="entry name" value="CYTC"/>
    <property type="match status" value="2"/>
</dbReference>
<feature type="domain" description="Cytochrome c" evidence="6">
    <location>
        <begin position="55"/>
        <end position="161"/>
    </location>
</feature>
<dbReference type="GO" id="GO:0009055">
    <property type="term" value="F:electron transfer activity"/>
    <property type="evidence" value="ECO:0007669"/>
    <property type="project" value="InterPro"/>
</dbReference>
<feature type="transmembrane region" description="Helical" evidence="5">
    <location>
        <begin position="21"/>
        <end position="42"/>
    </location>
</feature>
<dbReference type="HOGENOM" id="CLU_028594_2_1_6"/>
<keyword evidence="2 4" id="KW-0479">Metal-binding</keyword>
<dbReference type="PANTHER" id="PTHR35008">
    <property type="entry name" value="BLL4482 PROTEIN-RELATED"/>
    <property type="match status" value="1"/>
</dbReference>
<keyword evidence="5" id="KW-1133">Transmembrane helix</keyword>
<dbReference type="STRING" id="314283.MED297_20942"/>